<dbReference type="InterPro" id="IPR051217">
    <property type="entry name" value="Insect_Cuticle_Struc_Prot"/>
</dbReference>
<keyword evidence="4" id="KW-1185">Reference proteome</keyword>
<dbReference type="PROSITE" id="PS51155">
    <property type="entry name" value="CHIT_BIND_RR_2"/>
    <property type="match status" value="1"/>
</dbReference>
<evidence type="ECO:0000256" key="1">
    <source>
        <dbReference type="ARBA" id="ARBA00022460"/>
    </source>
</evidence>
<sequence>MNEILDEQKLSSKLVRHHHYGDNNSVLYKIGIFYNNKNMSSMKKTYEKNKTKLNIDRMTQVSLKNDIKRLDNIHQIFKNKIHKRYRRQLKFIPLSNDNNNNNNLPISIYPIFNLNDNNLSKKFDPILIRKILNVFNDKPVFHNNYHSIKPGEFIIAPTKYIDSVKLIPGVYDFNKNNYNHDDDVSYKNIKIQDIGENNNFTTGFGESQRTTGFEEKNEKNSFGLFENSSVENKEFNQSNLVINNKDIKLINPLNITNNLSYIENENNELNRTDKKEVRLKIQQKHNNGNNNQNNKTVKYTFEYNVNDDKSKNFFGHRESRNDDITIGNYNVRLPDRVQHVNYRVDENGYQASVTYTMDNLNTPKINP</sequence>
<dbReference type="Proteomes" id="UP000639338">
    <property type="component" value="Unassembled WGS sequence"/>
</dbReference>
<dbReference type="PANTHER" id="PTHR12236:SF79">
    <property type="entry name" value="CUTICULAR PROTEIN 50CB-RELATED"/>
    <property type="match status" value="1"/>
</dbReference>
<dbReference type="OrthoDB" id="6595597at2759"/>
<dbReference type="GO" id="GO:0042302">
    <property type="term" value="F:structural constituent of cuticle"/>
    <property type="evidence" value="ECO:0007669"/>
    <property type="project" value="UniProtKB-UniRule"/>
</dbReference>
<accession>A0A834XQ40</accession>
<dbReference type="PANTHER" id="PTHR12236">
    <property type="entry name" value="STRUCTURAL CONTITUENT OF CUTICLE"/>
    <property type="match status" value="1"/>
</dbReference>
<evidence type="ECO:0000256" key="2">
    <source>
        <dbReference type="PROSITE-ProRule" id="PRU00497"/>
    </source>
</evidence>
<dbReference type="Pfam" id="PF00379">
    <property type="entry name" value="Chitin_bind_4"/>
    <property type="match status" value="1"/>
</dbReference>
<proteinExistence type="predicted"/>
<organism evidence="3 4">
    <name type="scientific">Aphidius gifuensis</name>
    <name type="common">Parasitoid wasp</name>
    <dbReference type="NCBI Taxonomy" id="684658"/>
    <lineage>
        <taxon>Eukaryota</taxon>
        <taxon>Metazoa</taxon>
        <taxon>Ecdysozoa</taxon>
        <taxon>Arthropoda</taxon>
        <taxon>Hexapoda</taxon>
        <taxon>Insecta</taxon>
        <taxon>Pterygota</taxon>
        <taxon>Neoptera</taxon>
        <taxon>Endopterygota</taxon>
        <taxon>Hymenoptera</taxon>
        <taxon>Apocrita</taxon>
        <taxon>Ichneumonoidea</taxon>
        <taxon>Braconidae</taxon>
        <taxon>Aphidiinae</taxon>
        <taxon>Aphidius</taxon>
    </lineage>
</organism>
<gene>
    <name evidence="3" type="ORF">HCN44_008261</name>
</gene>
<dbReference type="InterPro" id="IPR000618">
    <property type="entry name" value="Insect_cuticle"/>
</dbReference>
<dbReference type="GO" id="GO:0005615">
    <property type="term" value="C:extracellular space"/>
    <property type="evidence" value="ECO:0007669"/>
    <property type="project" value="TreeGrafter"/>
</dbReference>
<comment type="caution">
    <text evidence="3">The sequence shown here is derived from an EMBL/GenBank/DDBJ whole genome shotgun (WGS) entry which is preliminary data.</text>
</comment>
<dbReference type="EMBL" id="JACMRX010000005">
    <property type="protein sequence ID" value="KAF7989587.1"/>
    <property type="molecule type" value="Genomic_DNA"/>
</dbReference>
<protein>
    <submittedName>
        <fullName evidence="3">Uncharacterized protein</fullName>
    </submittedName>
</protein>
<dbReference type="AlphaFoldDB" id="A0A834XQ40"/>
<evidence type="ECO:0000313" key="4">
    <source>
        <dbReference type="Proteomes" id="UP000639338"/>
    </source>
</evidence>
<evidence type="ECO:0000313" key="3">
    <source>
        <dbReference type="EMBL" id="KAF7989587.1"/>
    </source>
</evidence>
<name>A0A834XQ40_APHGI</name>
<dbReference type="GO" id="GO:0031012">
    <property type="term" value="C:extracellular matrix"/>
    <property type="evidence" value="ECO:0007669"/>
    <property type="project" value="TreeGrafter"/>
</dbReference>
<reference evidence="3 4" key="1">
    <citation type="submission" date="2020-08" db="EMBL/GenBank/DDBJ databases">
        <title>Aphidius gifuensis genome sequencing and assembly.</title>
        <authorList>
            <person name="Du Z."/>
        </authorList>
    </citation>
    <scope>NUCLEOTIDE SEQUENCE [LARGE SCALE GENOMIC DNA]</scope>
    <source>
        <strain evidence="3">YNYX2018</strain>
        <tissue evidence="3">Adults</tissue>
    </source>
</reference>
<keyword evidence="1 2" id="KW-0193">Cuticle</keyword>